<dbReference type="EMBL" id="FPHI01000019">
    <property type="protein sequence ID" value="SFV59114.1"/>
    <property type="molecule type" value="Genomic_DNA"/>
</dbReference>
<gene>
    <name evidence="1" type="ORF">MNB_SV-3-1449</name>
</gene>
<accession>A0A1W1C033</accession>
<sequence length="162" mass="19142">MKFKKNLFLILILWLFNGCTGTEYAKQESIFIVFKTPIFKYADLGFIYRSPERLKIELYSNAQAVMALKIGKEKICISLFECMDKKSFNKRVLSHYYPEDILMHIFREEKIFSGQNSIKTRNGFTQKLSRAGEYDINYQVFNKQIVFHDTINAIVIKVKRLK</sequence>
<keyword evidence="1" id="KW-0449">Lipoprotein</keyword>
<organism evidence="1">
    <name type="scientific">hydrothermal vent metagenome</name>
    <dbReference type="NCBI Taxonomy" id="652676"/>
    <lineage>
        <taxon>unclassified sequences</taxon>
        <taxon>metagenomes</taxon>
        <taxon>ecological metagenomes</taxon>
    </lineage>
</organism>
<dbReference type="AlphaFoldDB" id="A0A1W1C033"/>
<evidence type="ECO:0000313" key="1">
    <source>
        <dbReference type="EMBL" id="SFV59114.1"/>
    </source>
</evidence>
<name>A0A1W1C033_9ZZZZ</name>
<proteinExistence type="predicted"/>
<reference evidence="1" key="1">
    <citation type="submission" date="2016-10" db="EMBL/GenBank/DDBJ databases">
        <authorList>
            <person name="de Groot N.N."/>
        </authorList>
    </citation>
    <scope>NUCLEOTIDE SEQUENCE</scope>
</reference>
<protein>
    <submittedName>
        <fullName evidence="1">Putative lipoprotein</fullName>
    </submittedName>
</protein>